<keyword evidence="1" id="KW-0812">Transmembrane</keyword>
<dbReference type="KEGG" id="serw:FY030_06535"/>
<accession>A0A5J6V3W5</accession>
<keyword evidence="1" id="KW-1133">Transmembrane helix</keyword>
<dbReference type="Proteomes" id="UP000326546">
    <property type="component" value="Chromosome"/>
</dbReference>
<feature type="transmembrane region" description="Helical" evidence="1">
    <location>
        <begin position="358"/>
        <end position="377"/>
    </location>
</feature>
<dbReference type="OrthoDB" id="3314392at2"/>
<feature type="transmembrane region" description="Helical" evidence="1">
    <location>
        <begin position="485"/>
        <end position="510"/>
    </location>
</feature>
<dbReference type="Pfam" id="PF03806">
    <property type="entry name" value="ABG_transport"/>
    <property type="match status" value="1"/>
</dbReference>
<protein>
    <submittedName>
        <fullName evidence="2">AbgT family transporter</fullName>
    </submittedName>
</protein>
<dbReference type="AlphaFoldDB" id="A0A5J6V3W5"/>
<name>A0A5J6V3W5_9MICO</name>
<reference evidence="2 3" key="1">
    <citation type="submission" date="2019-09" db="EMBL/GenBank/DDBJ databases">
        <title>Serinicoccus pratensis sp. nov., isolated from meadow soil.</title>
        <authorList>
            <person name="Zhang W."/>
        </authorList>
    </citation>
    <scope>NUCLEOTIDE SEQUENCE [LARGE SCALE GENOMIC DNA]</scope>
    <source>
        <strain evidence="2 3">W204</strain>
    </source>
</reference>
<feature type="transmembrane region" description="Helical" evidence="1">
    <location>
        <begin position="133"/>
        <end position="159"/>
    </location>
</feature>
<feature type="transmembrane region" description="Helical" evidence="1">
    <location>
        <begin position="37"/>
        <end position="55"/>
    </location>
</feature>
<keyword evidence="3" id="KW-1185">Reference proteome</keyword>
<feature type="transmembrane region" description="Helical" evidence="1">
    <location>
        <begin position="221"/>
        <end position="244"/>
    </location>
</feature>
<dbReference type="EMBL" id="CP044427">
    <property type="protein sequence ID" value="QFG68415.1"/>
    <property type="molecule type" value="Genomic_DNA"/>
</dbReference>
<gene>
    <name evidence="2" type="ORF">FY030_06535</name>
</gene>
<feature type="transmembrane region" description="Helical" evidence="1">
    <location>
        <begin position="424"/>
        <end position="442"/>
    </location>
</feature>
<evidence type="ECO:0000256" key="1">
    <source>
        <dbReference type="SAM" id="Phobius"/>
    </source>
</evidence>
<feature type="transmembrane region" description="Helical" evidence="1">
    <location>
        <begin position="397"/>
        <end position="417"/>
    </location>
</feature>
<proteinExistence type="predicted"/>
<keyword evidence="1" id="KW-0472">Membrane</keyword>
<feature type="transmembrane region" description="Helical" evidence="1">
    <location>
        <begin position="319"/>
        <end position="337"/>
    </location>
</feature>
<evidence type="ECO:0000313" key="2">
    <source>
        <dbReference type="EMBL" id="QFG68415.1"/>
    </source>
</evidence>
<dbReference type="PANTHER" id="PTHR30282">
    <property type="entry name" value="P-AMINOBENZOYL GLUTAMATE TRANSPORTER"/>
    <property type="match status" value="1"/>
</dbReference>
<feature type="transmembrane region" description="Helical" evidence="1">
    <location>
        <begin position="281"/>
        <end position="299"/>
    </location>
</feature>
<dbReference type="GO" id="GO:0015558">
    <property type="term" value="F:secondary active p-aminobenzoyl-glutamate transmembrane transporter activity"/>
    <property type="evidence" value="ECO:0007669"/>
    <property type="project" value="InterPro"/>
</dbReference>
<feature type="transmembrane region" description="Helical" evidence="1">
    <location>
        <begin position="98"/>
        <end position="121"/>
    </location>
</feature>
<feature type="transmembrane region" description="Helical" evidence="1">
    <location>
        <begin position="454"/>
        <end position="473"/>
    </location>
</feature>
<dbReference type="PANTHER" id="PTHR30282:SF0">
    <property type="entry name" value="P-AMINOBENZOYL-GLUTAMATE TRANSPORT PROTEIN"/>
    <property type="match status" value="1"/>
</dbReference>
<dbReference type="InterPro" id="IPR004697">
    <property type="entry name" value="AbgT"/>
</dbReference>
<organism evidence="2 3">
    <name type="scientific">Ornithinimicrobium pratense</name>
    <dbReference type="NCBI Taxonomy" id="2593973"/>
    <lineage>
        <taxon>Bacteria</taxon>
        <taxon>Bacillati</taxon>
        <taxon>Actinomycetota</taxon>
        <taxon>Actinomycetes</taxon>
        <taxon>Micrococcales</taxon>
        <taxon>Ornithinimicrobiaceae</taxon>
        <taxon>Ornithinimicrobium</taxon>
    </lineage>
</organism>
<sequence length="521" mass="54474">MVSTVSSRPQKGDVEGGRLVRALAGLERVGNLLPHPFWLFLGLGGVILVLSAVLGRAGVSAVSPADGEAVEVVNLLTRDGLHQIITEAVPNFTGFPPLGLIIIVMLGVAIAEYSGLITAAIRAVVSVVSARWLTFALALCGVTGSVASDAIYVVLIPLGAAAFKAVGRSPVLGAIVAFTSASAGYNASLFITGTDAILAGLSTSAAQLIDEGYVVSPVANYFFSMASAIFLAVVVTLVTELLLVKITRGMVEEHNEGDDPTASNSLSEFALDDAEKRGLRWAALSAAAFFAIFLAALLVPGSIFRGDEGVLDSPLLTDVVVPIAILFALAGVIYGIITKSITSLSDIPNMMGKGLVSLAPVLVLFFAAAQFVAYFRWSNIGPIIAISGSDILQRLELPTLVLFAGLVILVAALNFFITSGSAQYALMAPVIVPMFMLLGVAPEVTQMLFRMGDSPTNVISPMSPYFALALGYIQQYHKKAGIGTLLSLTLPVSVAMLVGWFAFFTLWYGIGLPLGPAVPIR</sequence>
<evidence type="ECO:0000313" key="3">
    <source>
        <dbReference type="Proteomes" id="UP000326546"/>
    </source>
</evidence>
<dbReference type="GO" id="GO:1902604">
    <property type="term" value="P:p-aminobenzoyl-glutamate transmembrane transport"/>
    <property type="evidence" value="ECO:0007669"/>
    <property type="project" value="InterPro"/>
</dbReference>